<gene>
    <name evidence="4" type="ORF">ABL78_7285</name>
</gene>
<protein>
    <recommendedName>
        <fullName evidence="3">MSP domain-containing protein</fullName>
    </recommendedName>
</protein>
<keyword evidence="2" id="KW-0812">Transmembrane</keyword>
<dbReference type="InterPro" id="IPR013783">
    <property type="entry name" value="Ig-like_fold"/>
</dbReference>
<dbReference type="EMBL" id="LJSK01000340">
    <property type="protein sequence ID" value="KPI83675.1"/>
    <property type="molecule type" value="Genomic_DNA"/>
</dbReference>
<dbReference type="OrthoDB" id="264603at2759"/>
<evidence type="ECO:0000259" key="3">
    <source>
        <dbReference type="PROSITE" id="PS50202"/>
    </source>
</evidence>
<accession>A0A0N1P9W8</accession>
<feature type="region of interest" description="Disordered" evidence="1">
    <location>
        <begin position="164"/>
        <end position="211"/>
    </location>
</feature>
<name>A0A0N1P9W8_LEPSE</name>
<sequence length="251" mass="27146">MDSTVPNIIINPEKFELALQANEDCTFELTNVGYEAVMYRVRTTAPLRYYLKHSKGIVKGNSSAKVTIFLNRKHFTEGMTPGQRITKDTFRVDCAALGEHDVVEAHGANIANLIKKKKDANAASVVQKYIYCRVLLESEGGQADASAAAGSAGRADRTSTANINMAAGAGGDGSPADRDPSSQGSNRRNMTPKQMEQNTLKEKRRRNDGGEAIVRGGHTALIRMGIVAVLVLVLAIWMMRYGDEAGATTVE</sequence>
<keyword evidence="2" id="KW-0472">Membrane</keyword>
<dbReference type="AlphaFoldDB" id="A0A0N1P9W8"/>
<dbReference type="PROSITE" id="PS50202">
    <property type="entry name" value="MSP"/>
    <property type="match status" value="1"/>
</dbReference>
<proteinExistence type="predicted"/>
<dbReference type="SUPFAM" id="SSF49354">
    <property type="entry name" value="PapD-like"/>
    <property type="match status" value="1"/>
</dbReference>
<evidence type="ECO:0000313" key="4">
    <source>
        <dbReference type="EMBL" id="KPI83675.1"/>
    </source>
</evidence>
<dbReference type="InterPro" id="IPR008962">
    <property type="entry name" value="PapD-like_sf"/>
</dbReference>
<keyword evidence="5" id="KW-1185">Reference proteome</keyword>
<feature type="transmembrane region" description="Helical" evidence="2">
    <location>
        <begin position="220"/>
        <end position="239"/>
    </location>
</feature>
<dbReference type="Gene3D" id="2.60.40.10">
    <property type="entry name" value="Immunoglobulins"/>
    <property type="match status" value="1"/>
</dbReference>
<evidence type="ECO:0000256" key="2">
    <source>
        <dbReference type="SAM" id="Phobius"/>
    </source>
</evidence>
<reference evidence="4 5" key="1">
    <citation type="journal article" date="2015" name="PLoS Pathog.">
        <title>Leptomonas seymouri: Adaptations to the Dixenous Life Cycle Analyzed by Genome Sequencing, Transcriptome Profiling and Co-infection with Leishmania donovani.</title>
        <authorList>
            <person name="Kraeva N."/>
            <person name="Butenko A."/>
            <person name="Hlavacova J."/>
            <person name="Kostygov A."/>
            <person name="Myskova J."/>
            <person name="Grybchuk D."/>
            <person name="Lestinova T."/>
            <person name="Votypka J."/>
            <person name="Volf P."/>
            <person name="Opperdoes F."/>
            <person name="Flegontov P."/>
            <person name="Lukes J."/>
            <person name="Yurchenko V."/>
        </authorList>
    </citation>
    <scope>NUCLEOTIDE SEQUENCE [LARGE SCALE GENOMIC DNA]</scope>
    <source>
        <strain evidence="4 5">ATCC 30220</strain>
    </source>
</reference>
<feature type="compositionally biased region" description="Polar residues" evidence="1">
    <location>
        <begin position="183"/>
        <end position="198"/>
    </location>
</feature>
<organism evidence="4 5">
    <name type="scientific">Leptomonas seymouri</name>
    <dbReference type="NCBI Taxonomy" id="5684"/>
    <lineage>
        <taxon>Eukaryota</taxon>
        <taxon>Discoba</taxon>
        <taxon>Euglenozoa</taxon>
        <taxon>Kinetoplastea</taxon>
        <taxon>Metakinetoplastina</taxon>
        <taxon>Trypanosomatida</taxon>
        <taxon>Trypanosomatidae</taxon>
        <taxon>Leishmaniinae</taxon>
        <taxon>Leptomonas</taxon>
    </lineage>
</organism>
<dbReference type="VEuPathDB" id="TriTrypDB:Lsey_0340_0050"/>
<dbReference type="Pfam" id="PF00635">
    <property type="entry name" value="Motile_Sperm"/>
    <property type="match status" value="1"/>
</dbReference>
<dbReference type="InterPro" id="IPR000535">
    <property type="entry name" value="MSP_dom"/>
</dbReference>
<dbReference type="OMA" id="ANEDCTF"/>
<dbReference type="Proteomes" id="UP000038009">
    <property type="component" value="Unassembled WGS sequence"/>
</dbReference>
<comment type="caution">
    <text evidence="4">The sequence shown here is derived from an EMBL/GenBank/DDBJ whole genome shotgun (WGS) entry which is preliminary data.</text>
</comment>
<keyword evidence="2" id="KW-1133">Transmembrane helix</keyword>
<evidence type="ECO:0000313" key="5">
    <source>
        <dbReference type="Proteomes" id="UP000038009"/>
    </source>
</evidence>
<feature type="compositionally biased region" description="Basic and acidic residues" evidence="1">
    <location>
        <begin position="199"/>
        <end position="209"/>
    </location>
</feature>
<feature type="domain" description="MSP" evidence="3">
    <location>
        <begin position="1"/>
        <end position="132"/>
    </location>
</feature>
<evidence type="ECO:0000256" key="1">
    <source>
        <dbReference type="SAM" id="MobiDB-lite"/>
    </source>
</evidence>